<gene>
    <name evidence="2" type="ORF">F8M41_010517</name>
</gene>
<proteinExistence type="predicted"/>
<dbReference type="Proteomes" id="UP000439903">
    <property type="component" value="Unassembled WGS sequence"/>
</dbReference>
<evidence type="ECO:0000256" key="1">
    <source>
        <dbReference type="SAM" id="MobiDB-lite"/>
    </source>
</evidence>
<dbReference type="OrthoDB" id="2462568at2759"/>
<sequence>MISHVFNATALSLQNKVQKEDSSGSATQISSSQNKVQEEIKDQDSEASPGPATQAYREEILSEQNKIQKVIKDGDIEIKQSDIQPDLIKKKYLKANKNALEDKV</sequence>
<comment type="caution">
    <text evidence="2">The sequence shown here is derived from an EMBL/GenBank/DDBJ whole genome shotgun (WGS) entry which is preliminary data.</text>
</comment>
<dbReference type="AlphaFoldDB" id="A0A8H3X1H2"/>
<reference evidence="2 3" key="1">
    <citation type="journal article" date="2019" name="Environ. Microbiol.">
        <title>At the nexus of three kingdoms: the genome of the mycorrhizal fungus Gigaspora margarita provides insights into plant, endobacterial and fungal interactions.</title>
        <authorList>
            <person name="Venice F."/>
            <person name="Ghignone S."/>
            <person name="Salvioli di Fossalunga A."/>
            <person name="Amselem J."/>
            <person name="Novero M."/>
            <person name="Xianan X."/>
            <person name="Sedzielewska Toro K."/>
            <person name="Morin E."/>
            <person name="Lipzen A."/>
            <person name="Grigoriev I.V."/>
            <person name="Henrissat B."/>
            <person name="Martin F.M."/>
            <person name="Bonfante P."/>
        </authorList>
    </citation>
    <scope>NUCLEOTIDE SEQUENCE [LARGE SCALE GENOMIC DNA]</scope>
    <source>
        <strain evidence="2 3">BEG34</strain>
    </source>
</reference>
<protein>
    <submittedName>
        <fullName evidence="2">Uncharacterized protein</fullName>
    </submittedName>
</protein>
<keyword evidence="3" id="KW-1185">Reference proteome</keyword>
<organism evidence="2 3">
    <name type="scientific">Gigaspora margarita</name>
    <dbReference type="NCBI Taxonomy" id="4874"/>
    <lineage>
        <taxon>Eukaryota</taxon>
        <taxon>Fungi</taxon>
        <taxon>Fungi incertae sedis</taxon>
        <taxon>Mucoromycota</taxon>
        <taxon>Glomeromycotina</taxon>
        <taxon>Glomeromycetes</taxon>
        <taxon>Diversisporales</taxon>
        <taxon>Gigasporaceae</taxon>
        <taxon>Gigaspora</taxon>
    </lineage>
</organism>
<evidence type="ECO:0000313" key="2">
    <source>
        <dbReference type="EMBL" id="KAF0392433.1"/>
    </source>
</evidence>
<name>A0A8H3X1H2_GIGMA</name>
<dbReference type="EMBL" id="WTPW01002188">
    <property type="protein sequence ID" value="KAF0392433.1"/>
    <property type="molecule type" value="Genomic_DNA"/>
</dbReference>
<feature type="compositionally biased region" description="Low complexity" evidence="1">
    <location>
        <begin position="23"/>
        <end position="32"/>
    </location>
</feature>
<evidence type="ECO:0000313" key="3">
    <source>
        <dbReference type="Proteomes" id="UP000439903"/>
    </source>
</evidence>
<accession>A0A8H3X1H2</accession>
<feature type="region of interest" description="Disordered" evidence="1">
    <location>
        <begin position="16"/>
        <end position="52"/>
    </location>
</feature>